<gene>
    <name evidence="2" type="ORF">EUGRSUZ_B02468</name>
</gene>
<dbReference type="Pfam" id="PF01575">
    <property type="entry name" value="MaoC_dehydratas"/>
    <property type="match status" value="1"/>
</dbReference>
<name>A0A059D638_EUCGR</name>
<dbReference type="PANTHER" id="PTHR43437:SF3">
    <property type="entry name" value="HYDROXYACYL-THIOESTER DEHYDRATASE TYPE 2, MITOCHONDRIAL"/>
    <property type="match status" value="1"/>
</dbReference>
<dbReference type="GO" id="GO:0009853">
    <property type="term" value="P:photorespiration"/>
    <property type="evidence" value="ECO:0007669"/>
    <property type="project" value="EnsemblPlants"/>
</dbReference>
<protein>
    <recommendedName>
        <fullName evidence="1">MaoC-like domain-containing protein</fullName>
    </recommendedName>
</protein>
<dbReference type="Gramene" id="KCW85690">
    <property type="protein sequence ID" value="KCW85690"/>
    <property type="gene ID" value="EUGRSUZ_B02468"/>
</dbReference>
<dbReference type="InterPro" id="IPR002539">
    <property type="entry name" value="MaoC-like_dom"/>
</dbReference>
<dbReference type="EMBL" id="KK198754">
    <property type="protein sequence ID" value="KCW85690.1"/>
    <property type="molecule type" value="Genomic_DNA"/>
</dbReference>
<sequence>MSILRHVNILGSLRCFSSSGPQILRTGDIFRQSRIFSDEDIVDYSKVSHDSNPLHFDAGVAQNSGFEDRLVHGMLVAALFPRTIASRFVVIVALELTFLLDSPQVMLQPGAIYVSQSLQFKCPVYVGDEVRGEVQAVNIRESKKKYIGELLVIDGEAIAILPSLTLD</sequence>
<evidence type="ECO:0000259" key="1">
    <source>
        <dbReference type="Pfam" id="PF01575"/>
    </source>
</evidence>
<organism evidence="2">
    <name type="scientific">Eucalyptus grandis</name>
    <name type="common">Flooded gum</name>
    <dbReference type="NCBI Taxonomy" id="71139"/>
    <lineage>
        <taxon>Eukaryota</taxon>
        <taxon>Viridiplantae</taxon>
        <taxon>Streptophyta</taxon>
        <taxon>Embryophyta</taxon>
        <taxon>Tracheophyta</taxon>
        <taxon>Spermatophyta</taxon>
        <taxon>Magnoliopsida</taxon>
        <taxon>eudicotyledons</taxon>
        <taxon>Gunneridae</taxon>
        <taxon>Pentapetalae</taxon>
        <taxon>rosids</taxon>
        <taxon>malvids</taxon>
        <taxon>Myrtales</taxon>
        <taxon>Myrtaceae</taxon>
        <taxon>Myrtoideae</taxon>
        <taxon>Eucalypteae</taxon>
        <taxon>Eucalyptus</taxon>
    </lineage>
</organism>
<dbReference type="PANTHER" id="PTHR43437">
    <property type="entry name" value="HYDROXYACYL-THIOESTER DEHYDRATASE TYPE 2, MITOCHONDRIAL-RELATED"/>
    <property type="match status" value="1"/>
</dbReference>
<dbReference type="InterPro" id="IPR029069">
    <property type="entry name" value="HotDog_dom_sf"/>
</dbReference>
<dbReference type="InterPro" id="IPR050965">
    <property type="entry name" value="UPF0336/Enoyl-CoA_hydratase"/>
</dbReference>
<dbReference type="CDD" id="cd03449">
    <property type="entry name" value="R_hydratase"/>
    <property type="match status" value="1"/>
</dbReference>
<proteinExistence type="predicted"/>
<dbReference type="OMA" id="GCVFLHQ"/>
<dbReference type="STRING" id="71139.A0A059D638"/>
<dbReference type="GO" id="GO:0005739">
    <property type="term" value="C:mitochondrion"/>
    <property type="evidence" value="ECO:0000318"/>
    <property type="project" value="GO_Central"/>
</dbReference>
<dbReference type="GO" id="GO:0010027">
    <property type="term" value="P:thylakoid membrane organization"/>
    <property type="evidence" value="ECO:0007669"/>
    <property type="project" value="EnsemblPlants"/>
</dbReference>
<dbReference type="SUPFAM" id="SSF54637">
    <property type="entry name" value="Thioesterase/thiol ester dehydrase-isomerase"/>
    <property type="match status" value="1"/>
</dbReference>
<dbReference type="InParanoid" id="A0A059D638"/>
<feature type="domain" description="MaoC-like" evidence="1">
    <location>
        <begin position="31"/>
        <end position="145"/>
    </location>
</feature>
<dbReference type="Gene3D" id="3.10.129.10">
    <property type="entry name" value="Hotdog Thioesterase"/>
    <property type="match status" value="1"/>
</dbReference>
<dbReference type="FunCoup" id="A0A059D638">
    <property type="interactions" value="179"/>
</dbReference>
<dbReference type="GO" id="GO:0019171">
    <property type="term" value="F:(3R)-hydroxyacyl-[acyl-carrier-protein] dehydratase activity"/>
    <property type="evidence" value="ECO:0000318"/>
    <property type="project" value="GO_Central"/>
</dbReference>
<dbReference type="GO" id="GO:0006633">
    <property type="term" value="P:fatty acid biosynthetic process"/>
    <property type="evidence" value="ECO:0000318"/>
    <property type="project" value="GO_Central"/>
</dbReference>
<accession>A0A059D638</accession>
<reference evidence="2" key="1">
    <citation type="submission" date="2013-07" db="EMBL/GenBank/DDBJ databases">
        <title>The genome of Eucalyptus grandis.</title>
        <authorList>
            <person name="Schmutz J."/>
            <person name="Hayes R."/>
            <person name="Myburg A."/>
            <person name="Tuskan G."/>
            <person name="Grattapaglia D."/>
            <person name="Rokhsar D.S."/>
        </authorList>
    </citation>
    <scope>NUCLEOTIDE SEQUENCE</scope>
    <source>
        <tissue evidence="2">Leaf extractions</tissue>
    </source>
</reference>
<dbReference type="AlphaFoldDB" id="A0A059D638"/>
<evidence type="ECO:0000313" key="2">
    <source>
        <dbReference type="EMBL" id="KCW85690.1"/>
    </source>
</evidence>